<evidence type="ECO:0000313" key="3">
    <source>
        <dbReference type="Proteomes" id="UP001595681"/>
    </source>
</evidence>
<feature type="region of interest" description="Disordered" evidence="1">
    <location>
        <begin position="1"/>
        <end position="36"/>
    </location>
</feature>
<comment type="caution">
    <text evidence="2">The sequence shown here is derived from an EMBL/GenBank/DDBJ whole genome shotgun (WGS) entry which is preliminary data.</text>
</comment>
<organism evidence="2 3">
    <name type="scientific">Sphingobium rhizovicinum</name>
    <dbReference type="NCBI Taxonomy" id="432308"/>
    <lineage>
        <taxon>Bacteria</taxon>
        <taxon>Pseudomonadati</taxon>
        <taxon>Pseudomonadota</taxon>
        <taxon>Alphaproteobacteria</taxon>
        <taxon>Sphingomonadales</taxon>
        <taxon>Sphingomonadaceae</taxon>
        <taxon>Sphingobium</taxon>
    </lineage>
</organism>
<sequence>MADTPETPPVKRGRKPAAAGAKPVKAKPAKASAAPAPVKIAAVKAAPVKKAATRKAPAAKKPGNGAAAHGWTAQIAPIKAQAEKAAKVATDKFNSVDWKAHIDPIKEQAGKTAKSAAGAAKDKTGTAMQSLAKLISDTAGTVDAKLGPQYGDYARQAAQQVAGAADTLESKDVDQLMDEARDFVRKSPAVAIGAAAVVGYVLMRLAKGSDDKA</sequence>
<evidence type="ECO:0000313" key="2">
    <source>
        <dbReference type="EMBL" id="MFC3441405.1"/>
    </source>
</evidence>
<dbReference type="RefSeq" id="WP_380795301.1">
    <property type="nucleotide sequence ID" value="NZ_JBHRVU010000004.1"/>
</dbReference>
<gene>
    <name evidence="2" type="ORF">ACFOKF_09410</name>
</gene>
<keyword evidence="3" id="KW-1185">Reference proteome</keyword>
<protein>
    <submittedName>
        <fullName evidence="2">Uncharacterized protein</fullName>
    </submittedName>
</protein>
<accession>A0ABV7NDT9</accession>
<proteinExistence type="predicted"/>
<name>A0ABV7NDT9_9SPHN</name>
<evidence type="ECO:0000256" key="1">
    <source>
        <dbReference type="SAM" id="MobiDB-lite"/>
    </source>
</evidence>
<dbReference type="Proteomes" id="UP001595681">
    <property type="component" value="Unassembled WGS sequence"/>
</dbReference>
<dbReference type="EMBL" id="JBHRVU010000004">
    <property type="protein sequence ID" value="MFC3441405.1"/>
    <property type="molecule type" value="Genomic_DNA"/>
</dbReference>
<reference evidence="3" key="1">
    <citation type="journal article" date="2019" name="Int. J. Syst. Evol. Microbiol.">
        <title>The Global Catalogue of Microorganisms (GCM) 10K type strain sequencing project: providing services to taxonomists for standard genome sequencing and annotation.</title>
        <authorList>
            <consortium name="The Broad Institute Genomics Platform"/>
            <consortium name="The Broad Institute Genome Sequencing Center for Infectious Disease"/>
            <person name="Wu L."/>
            <person name="Ma J."/>
        </authorList>
    </citation>
    <scope>NUCLEOTIDE SEQUENCE [LARGE SCALE GENOMIC DNA]</scope>
    <source>
        <strain evidence="3">CCM 7491</strain>
    </source>
</reference>